<evidence type="ECO:0000313" key="5">
    <source>
        <dbReference type="EMBL" id="SIO16501.1"/>
    </source>
</evidence>
<keyword evidence="1 5" id="KW-0808">Transferase</keyword>
<feature type="signal peptide" evidence="3">
    <location>
        <begin position="1"/>
        <end position="21"/>
    </location>
</feature>
<dbReference type="InterPro" id="IPR001763">
    <property type="entry name" value="Rhodanese-like_dom"/>
</dbReference>
<dbReference type="Proteomes" id="UP000198461">
    <property type="component" value="Unassembled WGS sequence"/>
</dbReference>
<evidence type="ECO:0000256" key="1">
    <source>
        <dbReference type="ARBA" id="ARBA00022679"/>
    </source>
</evidence>
<evidence type="ECO:0000256" key="2">
    <source>
        <dbReference type="ARBA" id="ARBA00022737"/>
    </source>
</evidence>
<keyword evidence="3" id="KW-0732">Signal</keyword>
<feature type="domain" description="Rhodanese" evidence="4">
    <location>
        <begin position="184"/>
        <end position="299"/>
    </location>
</feature>
<keyword evidence="5" id="KW-0670">Pyruvate</keyword>
<sequence length="304" mass="32964">MKMMWKSIGLAAVFAAGNAYALNVPGPLVDPAWVNAHKGEVKILELTKKSDKANIPGAVAFDSKKMRVKRMEEGVKGKGLVPSAEQFEKLVQAAGVNKGDAVVIVDAGKGASDASNAARLYWQFKYFGHDNVTILNGGEMVWAKAKLPYNKKAVKAVAAKPGNWKAGKPRTDLIAKSADVEAAMKNGTQILDNRDMGQYLGTWHKNYVFAPGHIPGAKIFPLTVFTPGKSSKFFDADTYKKAAQALNIDPAKPAITYCNSGHLAAGSWFILHEILGNKDVKLYDGSMNIWTLKKKPTVAFKLEN</sequence>
<dbReference type="SUPFAM" id="SSF52821">
    <property type="entry name" value="Rhodanese/Cell cycle control phosphatase"/>
    <property type="match status" value="2"/>
</dbReference>
<dbReference type="AlphaFoldDB" id="A0A1N6H9L6"/>
<dbReference type="PANTHER" id="PTHR11364:SF27">
    <property type="entry name" value="SULFURTRANSFERASE"/>
    <property type="match status" value="1"/>
</dbReference>
<dbReference type="GO" id="GO:0004792">
    <property type="term" value="F:thiosulfate-cyanide sulfurtransferase activity"/>
    <property type="evidence" value="ECO:0007669"/>
    <property type="project" value="TreeGrafter"/>
</dbReference>
<dbReference type="InterPro" id="IPR045078">
    <property type="entry name" value="TST/MPST-like"/>
</dbReference>
<dbReference type="PANTHER" id="PTHR11364">
    <property type="entry name" value="THIOSULFATE SULFERTANSFERASE"/>
    <property type="match status" value="1"/>
</dbReference>
<evidence type="ECO:0000313" key="6">
    <source>
        <dbReference type="Proteomes" id="UP000198461"/>
    </source>
</evidence>
<dbReference type="OrthoDB" id="9781034at2"/>
<keyword evidence="2" id="KW-0677">Repeat</keyword>
<dbReference type="PROSITE" id="PS50206">
    <property type="entry name" value="RHODANESE_3"/>
    <property type="match status" value="2"/>
</dbReference>
<organism evidence="5 6">
    <name type="scientific">Sulfurivirga caldicuralii</name>
    <dbReference type="NCBI Taxonomy" id="364032"/>
    <lineage>
        <taxon>Bacteria</taxon>
        <taxon>Pseudomonadati</taxon>
        <taxon>Pseudomonadota</taxon>
        <taxon>Gammaproteobacteria</taxon>
        <taxon>Thiotrichales</taxon>
        <taxon>Piscirickettsiaceae</taxon>
        <taxon>Sulfurivirga</taxon>
    </lineage>
</organism>
<dbReference type="Gene3D" id="3.40.250.10">
    <property type="entry name" value="Rhodanese-like domain"/>
    <property type="match status" value="2"/>
</dbReference>
<dbReference type="RefSeq" id="WP_074201894.1">
    <property type="nucleotide sequence ID" value="NZ_FSRE01000004.1"/>
</dbReference>
<gene>
    <name evidence="5" type="ORF">SAMN05443662_1619</name>
</gene>
<reference evidence="5 6" key="1">
    <citation type="submission" date="2016-11" db="EMBL/GenBank/DDBJ databases">
        <authorList>
            <person name="Jaros S."/>
            <person name="Januszkiewicz K."/>
            <person name="Wedrychowicz H."/>
        </authorList>
    </citation>
    <scope>NUCLEOTIDE SEQUENCE [LARGE SCALE GENOMIC DNA]</scope>
    <source>
        <strain evidence="5 6">DSM 17737</strain>
    </source>
</reference>
<name>A0A1N6H9L6_9GAMM</name>
<dbReference type="InterPro" id="IPR036873">
    <property type="entry name" value="Rhodanese-like_dom_sf"/>
</dbReference>
<keyword evidence="6" id="KW-1185">Reference proteome</keyword>
<protein>
    <submittedName>
        <fullName evidence="5">Thiosulfate/3-mercaptopyruvate sulfurtransferase</fullName>
    </submittedName>
</protein>
<proteinExistence type="predicted"/>
<evidence type="ECO:0000256" key="3">
    <source>
        <dbReference type="SAM" id="SignalP"/>
    </source>
</evidence>
<feature type="domain" description="Rhodanese" evidence="4">
    <location>
        <begin position="55"/>
        <end position="151"/>
    </location>
</feature>
<dbReference type="SMART" id="SM00450">
    <property type="entry name" value="RHOD"/>
    <property type="match status" value="2"/>
</dbReference>
<dbReference type="Pfam" id="PF00581">
    <property type="entry name" value="Rhodanese"/>
    <property type="match status" value="2"/>
</dbReference>
<dbReference type="EMBL" id="FSRE01000004">
    <property type="protein sequence ID" value="SIO16501.1"/>
    <property type="molecule type" value="Genomic_DNA"/>
</dbReference>
<dbReference type="STRING" id="364032.SAMN05443662_1619"/>
<evidence type="ECO:0000259" key="4">
    <source>
        <dbReference type="PROSITE" id="PS50206"/>
    </source>
</evidence>
<accession>A0A1N6H9L6</accession>
<dbReference type="CDD" id="cd01448">
    <property type="entry name" value="TST_Repeat_1"/>
    <property type="match status" value="1"/>
</dbReference>
<feature type="chain" id="PRO_5012839581" evidence="3">
    <location>
        <begin position="22"/>
        <end position="304"/>
    </location>
</feature>